<keyword evidence="2" id="KW-1185">Reference proteome</keyword>
<sequence length="287" mass="32591">MRRMGLTAGILLIVLGGIIAYESVGYSPVKRAFHQQKQQLVEASSLGRPEVFSKQEIARLPRSLRKYLEHCGFAEQPKMRYSIAKFESVDFVLNVGQKPLKIDYERVNDGNQPNALALIDTRLYGIPFQGIDAYVNNQGSMKGVLGKQFTLFDETREDFYISCLVTYLSECLIVPSVVFQDFITWEEVDSQTVKGTLKHSGYEVSGIFYFSARGELERFTTEDRIAIDPSGNKSKAPWTAKFSEYVEENGLLHPKRLQAIWHYPAGDSIYFDGEMVSLQYGYDEKGK</sequence>
<dbReference type="InterPro" id="IPR046674">
    <property type="entry name" value="DUF6544"/>
</dbReference>
<dbReference type="Proteomes" id="UP000290567">
    <property type="component" value="Unassembled WGS sequence"/>
</dbReference>
<comment type="caution">
    <text evidence="1">The sequence shown here is derived from an EMBL/GenBank/DDBJ whole genome shotgun (WGS) entry which is preliminary data.</text>
</comment>
<gene>
    <name evidence="1" type="ORF">NRIC_20790</name>
</gene>
<name>A0A4P5PDP6_9ENTE</name>
<proteinExistence type="predicted"/>
<dbReference type="EMBL" id="BJCC01000015">
    <property type="protein sequence ID" value="GCF94188.1"/>
    <property type="molecule type" value="Genomic_DNA"/>
</dbReference>
<evidence type="ECO:0000313" key="2">
    <source>
        <dbReference type="Proteomes" id="UP000290567"/>
    </source>
</evidence>
<evidence type="ECO:0000313" key="1">
    <source>
        <dbReference type="EMBL" id="GCF94188.1"/>
    </source>
</evidence>
<protein>
    <submittedName>
        <fullName evidence="1">Uncharacterized protein</fullName>
    </submittedName>
</protein>
<accession>A0A4P5PDP6</accession>
<reference evidence="2" key="1">
    <citation type="submission" date="2019-02" db="EMBL/GenBank/DDBJ databases">
        <title>Draft genome sequence of Enterococcus sp. Gos25-1.</title>
        <authorList>
            <person name="Tanaka N."/>
            <person name="Shiwa Y."/>
            <person name="Fujita N."/>
        </authorList>
    </citation>
    <scope>NUCLEOTIDE SEQUENCE [LARGE SCALE GENOMIC DNA]</scope>
    <source>
        <strain evidence="2">Gos25-1</strain>
    </source>
</reference>
<dbReference type="AlphaFoldDB" id="A0A4P5PDP6"/>
<dbReference type="Pfam" id="PF20181">
    <property type="entry name" value="DUF6544"/>
    <property type="match status" value="1"/>
</dbReference>
<organism evidence="1 2">
    <name type="scientific">Enterococcus florum</name>
    <dbReference type="NCBI Taxonomy" id="2480627"/>
    <lineage>
        <taxon>Bacteria</taxon>
        <taxon>Bacillati</taxon>
        <taxon>Bacillota</taxon>
        <taxon>Bacilli</taxon>
        <taxon>Lactobacillales</taxon>
        <taxon>Enterococcaceae</taxon>
        <taxon>Enterococcus</taxon>
    </lineage>
</organism>